<evidence type="ECO:0000313" key="4">
    <source>
        <dbReference type="EMBL" id="MFD1687316.1"/>
    </source>
</evidence>
<dbReference type="GO" id="GO:0016788">
    <property type="term" value="F:hydrolase activity, acting on ester bonds"/>
    <property type="evidence" value="ECO:0007669"/>
    <property type="project" value="UniProtKB-ARBA"/>
</dbReference>
<dbReference type="Gene3D" id="3.40.50.1820">
    <property type="entry name" value="alpha/beta hydrolase"/>
    <property type="match status" value="2"/>
</dbReference>
<dbReference type="AlphaFoldDB" id="A0ABD6DYK9"/>
<feature type="region of interest" description="Disordered" evidence="2">
    <location>
        <begin position="1"/>
        <end position="36"/>
    </location>
</feature>
<protein>
    <submittedName>
        <fullName evidence="4">Alpha/beta hydrolase</fullName>
    </submittedName>
</protein>
<name>A0ABD6DYK9_9EURY</name>
<feature type="domain" description="Xaa-Pro dipeptidyl-peptidase-like" evidence="3">
    <location>
        <begin position="57"/>
        <end position="298"/>
    </location>
</feature>
<dbReference type="InterPro" id="IPR029058">
    <property type="entry name" value="AB_hydrolase_fold"/>
</dbReference>
<dbReference type="Pfam" id="PF02129">
    <property type="entry name" value="Peptidase_S15"/>
    <property type="match status" value="1"/>
</dbReference>
<dbReference type="InterPro" id="IPR050261">
    <property type="entry name" value="FrsA_esterase"/>
</dbReference>
<keyword evidence="1 4" id="KW-0378">Hydrolase</keyword>
<keyword evidence="5" id="KW-1185">Reference proteome</keyword>
<reference evidence="4 5" key="1">
    <citation type="journal article" date="2019" name="Int. J. Syst. Evol. Microbiol.">
        <title>The Global Catalogue of Microorganisms (GCM) 10K type strain sequencing project: providing services to taxonomists for standard genome sequencing and annotation.</title>
        <authorList>
            <consortium name="The Broad Institute Genomics Platform"/>
            <consortium name="The Broad Institute Genome Sequencing Center for Infectious Disease"/>
            <person name="Wu L."/>
            <person name="Ma J."/>
        </authorList>
    </citation>
    <scope>NUCLEOTIDE SEQUENCE [LARGE SCALE GENOMIC DNA]</scope>
    <source>
        <strain evidence="4 5">CGMCC 1.10387</strain>
    </source>
</reference>
<comment type="caution">
    <text evidence="4">The sequence shown here is derived from an EMBL/GenBank/DDBJ whole genome shotgun (WGS) entry which is preliminary data.</text>
</comment>
<dbReference type="PANTHER" id="PTHR22946:SF9">
    <property type="entry name" value="POLYKETIDE TRANSFERASE AF380"/>
    <property type="match status" value="1"/>
</dbReference>
<sequence length="334" mass="35623">MTVRRPESGESDTGDDARRKSGDDPSRDTARRRRPSRYDFATVRMTFRSGGERCVGRLYRPDRPSDPALIVLAGGPIGASGVGLDGYAERLASAGYAVFHFDERHTGDSDGEPRDLISPPRQRADWEAALAGLRGRSDVATDRVVLWGIDLAGGTVLDVAADDPRIAAVVSQTPVLSGRAFLRERGLGFLARGVIAGVRDRLQSPLFGPHSIAVADDGSDGGRGLSLVSTPSAHRGYRDLAGDDWEGQIPARSLLALARHVGDEDRDRLACPTLFVGGTRDDVVPIETVEDLSDELADATLVSLPAGHFDLYEGTGFEQAIGHGLAFLDAVVGE</sequence>
<evidence type="ECO:0000259" key="3">
    <source>
        <dbReference type="Pfam" id="PF02129"/>
    </source>
</evidence>
<dbReference type="EMBL" id="JBHUDP010000010">
    <property type="protein sequence ID" value="MFD1687316.1"/>
    <property type="molecule type" value="Genomic_DNA"/>
</dbReference>
<feature type="compositionally biased region" description="Basic and acidic residues" evidence="2">
    <location>
        <begin position="15"/>
        <end position="29"/>
    </location>
</feature>
<accession>A0ABD6DYK9</accession>
<proteinExistence type="predicted"/>
<gene>
    <name evidence="4" type="ORF">ACFSAS_17110</name>
</gene>
<evidence type="ECO:0000256" key="2">
    <source>
        <dbReference type="SAM" id="MobiDB-lite"/>
    </source>
</evidence>
<dbReference type="InterPro" id="IPR000383">
    <property type="entry name" value="Xaa-Pro-like_dom"/>
</dbReference>
<dbReference type="RefSeq" id="WP_256305565.1">
    <property type="nucleotide sequence ID" value="NZ_JANHAW010000001.1"/>
</dbReference>
<evidence type="ECO:0000313" key="5">
    <source>
        <dbReference type="Proteomes" id="UP001597092"/>
    </source>
</evidence>
<dbReference type="Proteomes" id="UP001597092">
    <property type="component" value="Unassembled WGS sequence"/>
</dbReference>
<evidence type="ECO:0000256" key="1">
    <source>
        <dbReference type="ARBA" id="ARBA00022801"/>
    </source>
</evidence>
<dbReference type="SUPFAM" id="SSF53474">
    <property type="entry name" value="alpha/beta-Hydrolases"/>
    <property type="match status" value="1"/>
</dbReference>
<organism evidence="4 5">
    <name type="scientific">Halobellus litoreus</name>
    <dbReference type="NCBI Taxonomy" id="755310"/>
    <lineage>
        <taxon>Archaea</taxon>
        <taxon>Methanobacteriati</taxon>
        <taxon>Methanobacteriota</taxon>
        <taxon>Stenosarchaea group</taxon>
        <taxon>Halobacteria</taxon>
        <taxon>Halobacteriales</taxon>
        <taxon>Haloferacaceae</taxon>
        <taxon>Halobellus</taxon>
    </lineage>
</organism>
<dbReference type="PANTHER" id="PTHR22946">
    <property type="entry name" value="DIENELACTONE HYDROLASE DOMAIN-CONTAINING PROTEIN-RELATED"/>
    <property type="match status" value="1"/>
</dbReference>